<reference evidence="1 2" key="1">
    <citation type="submission" date="2019-05" db="EMBL/GenBank/DDBJ databases">
        <title>Another draft genome of Portunus trituberculatus and its Hox gene families provides insights of decapod evolution.</title>
        <authorList>
            <person name="Jeong J.-H."/>
            <person name="Song I."/>
            <person name="Kim S."/>
            <person name="Choi T."/>
            <person name="Kim D."/>
            <person name="Ryu S."/>
            <person name="Kim W."/>
        </authorList>
    </citation>
    <scope>NUCLEOTIDE SEQUENCE [LARGE SCALE GENOMIC DNA]</scope>
    <source>
        <tissue evidence="1">Muscle</tissue>
    </source>
</reference>
<proteinExistence type="predicted"/>
<sequence length="113" mass="12162">MIRLSTPSLRYVWPLPRHAHQTSRGRVRARIGQQGNEAPCSSPRSSVKVKVAGGAGGTARVVVFVESERGEAWAGLALTYICGFAGNVEVSRGIVWSAGPPLTEHLCWLLRAP</sequence>
<dbReference type="AlphaFoldDB" id="A0A5B7CRV8"/>
<evidence type="ECO:0000313" key="2">
    <source>
        <dbReference type="Proteomes" id="UP000324222"/>
    </source>
</evidence>
<accession>A0A5B7CRV8</accession>
<dbReference type="Proteomes" id="UP000324222">
    <property type="component" value="Unassembled WGS sequence"/>
</dbReference>
<dbReference type="EMBL" id="VSRR010000189">
    <property type="protein sequence ID" value="MPC11955.1"/>
    <property type="molecule type" value="Genomic_DNA"/>
</dbReference>
<protein>
    <submittedName>
        <fullName evidence="1">Uncharacterized protein</fullName>
    </submittedName>
</protein>
<keyword evidence="2" id="KW-1185">Reference proteome</keyword>
<gene>
    <name evidence="1" type="ORF">E2C01_004632</name>
</gene>
<name>A0A5B7CRV8_PORTR</name>
<comment type="caution">
    <text evidence="1">The sequence shown here is derived from an EMBL/GenBank/DDBJ whole genome shotgun (WGS) entry which is preliminary data.</text>
</comment>
<evidence type="ECO:0000313" key="1">
    <source>
        <dbReference type="EMBL" id="MPC11955.1"/>
    </source>
</evidence>
<organism evidence="1 2">
    <name type="scientific">Portunus trituberculatus</name>
    <name type="common">Swimming crab</name>
    <name type="synonym">Neptunus trituberculatus</name>
    <dbReference type="NCBI Taxonomy" id="210409"/>
    <lineage>
        <taxon>Eukaryota</taxon>
        <taxon>Metazoa</taxon>
        <taxon>Ecdysozoa</taxon>
        <taxon>Arthropoda</taxon>
        <taxon>Crustacea</taxon>
        <taxon>Multicrustacea</taxon>
        <taxon>Malacostraca</taxon>
        <taxon>Eumalacostraca</taxon>
        <taxon>Eucarida</taxon>
        <taxon>Decapoda</taxon>
        <taxon>Pleocyemata</taxon>
        <taxon>Brachyura</taxon>
        <taxon>Eubrachyura</taxon>
        <taxon>Portunoidea</taxon>
        <taxon>Portunidae</taxon>
        <taxon>Portuninae</taxon>
        <taxon>Portunus</taxon>
    </lineage>
</organism>